<dbReference type="Pfam" id="PF01661">
    <property type="entry name" value="Macro"/>
    <property type="match status" value="1"/>
</dbReference>
<comment type="caution">
    <text evidence="3">The sequence shown here is derived from an EMBL/GenBank/DDBJ whole genome shotgun (WGS) entry which is preliminary data.</text>
</comment>
<evidence type="ECO:0000313" key="3">
    <source>
        <dbReference type="EMBL" id="CAF0894821.1"/>
    </source>
</evidence>
<protein>
    <recommendedName>
        <fullName evidence="2">Macro domain-containing protein</fullName>
    </recommendedName>
</protein>
<evidence type="ECO:0000256" key="1">
    <source>
        <dbReference type="SAM" id="MobiDB-lite"/>
    </source>
</evidence>
<dbReference type="Gene3D" id="3.40.220.10">
    <property type="entry name" value="Leucine Aminopeptidase, subunit E, domain 1"/>
    <property type="match status" value="1"/>
</dbReference>
<feature type="domain" description="Macro" evidence="2">
    <location>
        <begin position="151"/>
        <end position="346"/>
    </location>
</feature>
<name>A0A813Z760_9BILA</name>
<dbReference type="AlphaFoldDB" id="A0A813Z760"/>
<proteinExistence type="predicted"/>
<feature type="compositionally biased region" description="Low complexity" evidence="1">
    <location>
        <begin position="352"/>
        <end position="361"/>
    </location>
</feature>
<evidence type="ECO:0000313" key="4">
    <source>
        <dbReference type="Proteomes" id="UP000663845"/>
    </source>
</evidence>
<dbReference type="Proteomes" id="UP000663845">
    <property type="component" value="Unassembled WGS sequence"/>
</dbReference>
<feature type="region of interest" description="Disordered" evidence="1">
    <location>
        <begin position="352"/>
        <end position="409"/>
    </location>
</feature>
<dbReference type="EMBL" id="CAJNOG010000074">
    <property type="protein sequence ID" value="CAF0894821.1"/>
    <property type="molecule type" value="Genomic_DNA"/>
</dbReference>
<reference evidence="3" key="1">
    <citation type="submission" date="2021-02" db="EMBL/GenBank/DDBJ databases">
        <authorList>
            <person name="Nowell W R."/>
        </authorList>
    </citation>
    <scope>NUCLEOTIDE SEQUENCE</scope>
</reference>
<feature type="compositionally biased region" description="Acidic residues" evidence="1">
    <location>
        <begin position="389"/>
        <end position="398"/>
    </location>
</feature>
<evidence type="ECO:0000259" key="2">
    <source>
        <dbReference type="PROSITE" id="PS51154"/>
    </source>
</evidence>
<dbReference type="InterPro" id="IPR043472">
    <property type="entry name" value="Macro_dom-like"/>
</dbReference>
<dbReference type="InterPro" id="IPR002589">
    <property type="entry name" value="Macro_dom"/>
</dbReference>
<sequence>MDTPVLLIINIKSSLNSTGIRSIVLKEYFSQLTSNVEVLYPTQILSGLLLCKSRRTEEKILNMRHTLSNGSIIHLSHLPTHLFQQTKCTIDSQIKGLVTYLQQCLPFLYASGGKIQINSDGSILLEGHIYILNSIHSYLAHKTSKSHQSNPSEPLDLRSGNLTVKILNGKLLEQNVDSIIIPISDKYKVHKSIDRQIQSFGGINLSNYFKDLTTKGTRIREGNSIIYPNRDLKIPAKTLIIFVVPRISNKDKSTINSYQPAYEQLIYRMLQTVDQNSITSLAMPVLEPSVKTAHERRPANEMTVRAMVSAFRQFSQNPLIKLKRIIVVDHQVQIKRINKRVKTYQNQNQIQTKSTNNNNNIDFDKDDGHSFDNIFGVPKSHENVSSSSESDDDVEGEEYQLPYTDHAKS</sequence>
<organism evidence="3 4">
    <name type="scientific">Adineta steineri</name>
    <dbReference type="NCBI Taxonomy" id="433720"/>
    <lineage>
        <taxon>Eukaryota</taxon>
        <taxon>Metazoa</taxon>
        <taxon>Spiralia</taxon>
        <taxon>Gnathifera</taxon>
        <taxon>Rotifera</taxon>
        <taxon>Eurotatoria</taxon>
        <taxon>Bdelloidea</taxon>
        <taxon>Adinetida</taxon>
        <taxon>Adinetidae</taxon>
        <taxon>Adineta</taxon>
    </lineage>
</organism>
<accession>A0A813Z760</accession>
<dbReference type="PROSITE" id="PS51154">
    <property type="entry name" value="MACRO"/>
    <property type="match status" value="1"/>
</dbReference>
<dbReference type="SUPFAM" id="SSF52949">
    <property type="entry name" value="Macro domain-like"/>
    <property type="match status" value="1"/>
</dbReference>
<gene>
    <name evidence="3" type="ORF">JYZ213_LOCUS10227</name>
</gene>